<evidence type="ECO:0000313" key="3">
    <source>
        <dbReference type="EMBL" id="MCC0177554.1"/>
    </source>
</evidence>
<feature type="repeat" description="TPR" evidence="1">
    <location>
        <begin position="379"/>
        <end position="412"/>
    </location>
</feature>
<feature type="region of interest" description="Disordered" evidence="2">
    <location>
        <begin position="321"/>
        <end position="344"/>
    </location>
</feature>
<dbReference type="GO" id="GO:0006493">
    <property type="term" value="P:protein O-linked glycosylation"/>
    <property type="evidence" value="ECO:0007669"/>
    <property type="project" value="InterPro"/>
</dbReference>
<evidence type="ECO:0000256" key="1">
    <source>
        <dbReference type="PROSITE-ProRule" id="PRU00339"/>
    </source>
</evidence>
<keyword evidence="4" id="KW-1185">Reference proteome</keyword>
<dbReference type="Gene3D" id="1.25.40.10">
    <property type="entry name" value="Tetratricopeptide repeat domain"/>
    <property type="match status" value="4"/>
</dbReference>
<accession>A0A964FHD6</accession>
<dbReference type="PROSITE" id="PS50005">
    <property type="entry name" value="TPR"/>
    <property type="match status" value="7"/>
</dbReference>
<feature type="repeat" description="TPR" evidence="1">
    <location>
        <begin position="188"/>
        <end position="221"/>
    </location>
</feature>
<dbReference type="GO" id="GO:0097363">
    <property type="term" value="F:protein O-acetylglucosaminyltransferase activity"/>
    <property type="evidence" value="ECO:0007669"/>
    <property type="project" value="TreeGrafter"/>
</dbReference>
<evidence type="ECO:0000313" key="4">
    <source>
        <dbReference type="Proteomes" id="UP000729733"/>
    </source>
</evidence>
<feature type="repeat" description="TPR" evidence="1">
    <location>
        <begin position="152"/>
        <end position="185"/>
    </location>
</feature>
<dbReference type="PANTHER" id="PTHR44366">
    <property type="entry name" value="UDP-N-ACETYLGLUCOSAMINE--PEPTIDE N-ACETYLGLUCOSAMINYLTRANSFERASE 110 KDA SUBUNIT"/>
    <property type="match status" value="1"/>
</dbReference>
<evidence type="ECO:0000256" key="2">
    <source>
        <dbReference type="SAM" id="MobiDB-lite"/>
    </source>
</evidence>
<dbReference type="SUPFAM" id="SSF48452">
    <property type="entry name" value="TPR-like"/>
    <property type="match status" value="2"/>
</dbReference>
<dbReference type="SMART" id="SM00028">
    <property type="entry name" value="TPR"/>
    <property type="match status" value="9"/>
</dbReference>
<dbReference type="Proteomes" id="UP000729733">
    <property type="component" value="Unassembled WGS sequence"/>
</dbReference>
<feature type="compositionally biased region" description="Basic and acidic residues" evidence="2">
    <location>
        <begin position="334"/>
        <end position="343"/>
    </location>
</feature>
<sequence>MMNTNHNSSTLSARDNKSFDRSDLPVQSLALIESSNQLDRPTQEQKKSIALIYTEQALVYCQEHNWRKAILACKNALELDPNTADAYKILGDILYRQGKEAEALGVYAKALTINPNSATVYANLGTLYADRQDWHKALDYYQQAIILDPNAAIAYRNLAQVWEELGDTDQALECLCQAINLDPSILAAEDYFDFGKELYQQGKLKEASILYVHGIQLNPKAEAELGQLVQIFEELSEWQQAVVYYHQLISLPESKSDRQQKSQDSFASWTKNKPIRKLLSNSKSKSSVNKIVAKNTQSNIPFLPQNLAQELIPKIQGKSIKSNSTSVDQTTPNTREKLQEKPDSPLSWNNLGSIYAQKKQWTKAISCYQKALELEPNFAKSYRNLARVYSKTKEQRKAVLCWYEAFAIEPNIVKPEEYFSLAQKLLQFQQQDKAIACLRRTIELKSDFEEAHLILNKLVN</sequence>
<dbReference type="InterPro" id="IPR037919">
    <property type="entry name" value="OGT"/>
</dbReference>
<dbReference type="EMBL" id="JADWDC010000024">
    <property type="protein sequence ID" value="MCC0177554.1"/>
    <property type="molecule type" value="Genomic_DNA"/>
</dbReference>
<organism evidence="3 4">
    <name type="scientific">Waterburya agarophytonicola KI4</name>
    <dbReference type="NCBI Taxonomy" id="2874699"/>
    <lineage>
        <taxon>Bacteria</taxon>
        <taxon>Bacillati</taxon>
        <taxon>Cyanobacteriota</taxon>
        <taxon>Cyanophyceae</taxon>
        <taxon>Pleurocapsales</taxon>
        <taxon>Hyellaceae</taxon>
        <taxon>Waterburya</taxon>
        <taxon>Waterburya agarophytonicola</taxon>
    </lineage>
</organism>
<dbReference type="Pfam" id="PF13371">
    <property type="entry name" value="TPR_9"/>
    <property type="match status" value="1"/>
</dbReference>
<dbReference type="Pfam" id="PF00515">
    <property type="entry name" value="TPR_1"/>
    <property type="match status" value="1"/>
</dbReference>
<proteinExistence type="predicted"/>
<dbReference type="PROSITE" id="PS50293">
    <property type="entry name" value="TPR_REGION"/>
    <property type="match status" value="4"/>
</dbReference>
<comment type="caution">
    <text evidence="3">The sequence shown here is derived from an EMBL/GenBank/DDBJ whole genome shotgun (WGS) entry which is preliminary data.</text>
</comment>
<dbReference type="PANTHER" id="PTHR44366:SF1">
    <property type="entry name" value="UDP-N-ACETYLGLUCOSAMINE--PEPTIDE N-ACETYLGLUCOSAMINYLTRANSFERASE 110 KDA SUBUNIT"/>
    <property type="match status" value="1"/>
</dbReference>
<feature type="repeat" description="TPR" evidence="1">
    <location>
        <begin position="345"/>
        <end position="378"/>
    </location>
</feature>
<dbReference type="AlphaFoldDB" id="A0A964FHD6"/>
<protein>
    <submittedName>
        <fullName evidence="3">Tetratricopeptide repeat protein</fullName>
    </submittedName>
</protein>
<keyword evidence="1" id="KW-0802">TPR repeat</keyword>
<feature type="repeat" description="TPR" evidence="1">
    <location>
        <begin position="50"/>
        <end position="83"/>
    </location>
</feature>
<feature type="repeat" description="TPR" evidence="1">
    <location>
        <begin position="118"/>
        <end position="151"/>
    </location>
</feature>
<dbReference type="InterPro" id="IPR019734">
    <property type="entry name" value="TPR_rpt"/>
</dbReference>
<dbReference type="RefSeq" id="WP_229640618.1">
    <property type="nucleotide sequence ID" value="NZ_JADWDC010000024.1"/>
</dbReference>
<feature type="repeat" description="TPR" evidence="1">
    <location>
        <begin position="84"/>
        <end position="117"/>
    </location>
</feature>
<feature type="compositionally biased region" description="Polar residues" evidence="2">
    <location>
        <begin position="321"/>
        <end position="333"/>
    </location>
</feature>
<dbReference type="Pfam" id="PF13432">
    <property type="entry name" value="TPR_16"/>
    <property type="match status" value="1"/>
</dbReference>
<gene>
    <name evidence="3" type="ORF">I4641_11250</name>
</gene>
<name>A0A964FHD6_9CYAN</name>
<dbReference type="InterPro" id="IPR011990">
    <property type="entry name" value="TPR-like_helical_dom_sf"/>
</dbReference>
<reference evidence="3" key="1">
    <citation type="journal article" date="2021" name="Antonie Van Leeuwenhoek">
        <title>Draft genome and description of Waterburya agarophytonicola gen. nov. sp. nov. (Pleurocapsales, Cyanobacteria): a seaweed symbiont.</title>
        <authorList>
            <person name="Bonthond G."/>
            <person name="Shalygin S."/>
            <person name="Bayer T."/>
            <person name="Weinberger F."/>
        </authorList>
    </citation>
    <scope>NUCLEOTIDE SEQUENCE</scope>
    <source>
        <strain evidence="3">KI4</strain>
    </source>
</reference>